<dbReference type="Proteomes" id="UP000824111">
    <property type="component" value="Unassembled WGS sequence"/>
</dbReference>
<dbReference type="AlphaFoldDB" id="A0A9D1S7K0"/>
<evidence type="ECO:0000313" key="2">
    <source>
        <dbReference type="Proteomes" id="UP000824111"/>
    </source>
</evidence>
<organism evidence="1 2">
    <name type="scientific">Candidatus Avimonoglobus intestinipullorum</name>
    <dbReference type="NCBI Taxonomy" id="2840699"/>
    <lineage>
        <taxon>Bacteria</taxon>
        <taxon>Bacillati</taxon>
        <taxon>Bacillota</taxon>
        <taxon>Clostridia</taxon>
        <taxon>Eubacteriales</taxon>
        <taxon>Candidatus Avimonoglobus</taxon>
    </lineage>
</organism>
<reference evidence="1" key="2">
    <citation type="journal article" date="2021" name="PeerJ">
        <title>Extensive microbial diversity within the chicken gut microbiome revealed by metagenomics and culture.</title>
        <authorList>
            <person name="Gilroy R."/>
            <person name="Ravi A."/>
            <person name="Getino M."/>
            <person name="Pursley I."/>
            <person name="Horton D.L."/>
            <person name="Alikhan N.F."/>
            <person name="Baker D."/>
            <person name="Gharbi K."/>
            <person name="Hall N."/>
            <person name="Watson M."/>
            <person name="Adriaenssens E.M."/>
            <person name="Foster-Nyarko E."/>
            <person name="Jarju S."/>
            <person name="Secka A."/>
            <person name="Antonio M."/>
            <person name="Oren A."/>
            <person name="Chaudhuri R.R."/>
            <person name="La Ragione R."/>
            <person name="Hildebrand F."/>
            <person name="Pallen M.J."/>
        </authorList>
    </citation>
    <scope>NUCLEOTIDE SEQUENCE</scope>
    <source>
        <strain evidence="1">ChiSjej4B22-9803</strain>
    </source>
</reference>
<evidence type="ECO:0000313" key="1">
    <source>
        <dbReference type="EMBL" id="HIU49373.1"/>
    </source>
</evidence>
<sequence length="53" mass="5890">MKTYIKPDFTVRAFDVADVITVSGDPEDVLTGATVEGGEAEWNSQWDDVYSTY</sequence>
<dbReference type="EMBL" id="DVND01000213">
    <property type="protein sequence ID" value="HIU49373.1"/>
    <property type="molecule type" value="Genomic_DNA"/>
</dbReference>
<comment type="caution">
    <text evidence="1">The sequence shown here is derived from an EMBL/GenBank/DDBJ whole genome shotgun (WGS) entry which is preliminary data.</text>
</comment>
<proteinExistence type="predicted"/>
<gene>
    <name evidence="1" type="ORF">IAB04_08385</name>
</gene>
<accession>A0A9D1S7K0</accession>
<reference evidence="1" key="1">
    <citation type="submission" date="2020-10" db="EMBL/GenBank/DDBJ databases">
        <authorList>
            <person name="Gilroy R."/>
        </authorList>
    </citation>
    <scope>NUCLEOTIDE SEQUENCE</scope>
    <source>
        <strain evidence="1">ChiSjej4B22-9803</strain>
    </source>
</reference>
<name>A0A9D1S7K0_9FIRM</name>
<protein>
    <submittedName>
        <fullName evidence="1">Uncharacterized protein</fullName>
    </submittedName>
</protein>